<accession>A0ABR1E6B7</accession>
<gene>
    <name evidence="2" type="primary">Necator_chrV.g20620</name>
    <name evidence="2" type="ORF">RB195_015827</name>
</gene>
<organism evidence="2 3">
    <name type="scientific">Necator americanus</name>
    <name type="common">Human hookworm</name>
    <dbReference type="NCBI Taxonomy" id="51031"/>
    <lineage>
        <taxon>Eukaryota</taxon>
        <taxon>Metazoa</taxon>
        <taxon>Ecdysozoa</taxon>
        <taxon>Nematoda</taxon>
        <taxon>Chromadorea</taxon>
        <taxon>Rhabditida</taxon>
        <taxon>Rhabditina</taxon>
        <taxon>Rhabditomorpha</taxon>
        <taxon>Strongyloidea</taxon>
        <taxon>Ancylostomatidae</taxon>
        <taxon>Bunostominae</taxon>
        <taxon>Necator</taxon>
    </lineage>
</organism>
<dbReference type="Proteomes" id="UP001303046">
    <property type="component" value="Unassembled WGS sequence"/>
</dbReference>
<feature type="region of interest" description="Disordered" evidence="1">
    <location>
        <begin position="215"/>
        <end position="236"/>
    </location>
</feature>
<protein>
    <submittedName>
        <fullName evidence="2">Uncharacterized protein</fullName>
    </submittedName>
</protein>
<keyword evidence="3" id="KW-1185">Reference proteome</keyword>
<evidence type="ECO:0000256" key="1">
    <source>
        <dbReference type="SAM" id="MobiDB-lite"/>
    </source>
</evidence>
<name>A0ABR1E6B7_NECAM</name>
<evidence type="ECO:0000313" key="3">
    <source>
        <dbReference type="Proteomes" id="UP001303046"/>
    </source>
</evidence>
<sequence length="314" mass="34867">MTRATFGCKVCGDFKKVSLGRWTSHQPHIVVMLSALAHFHGLDIKDLKEIYRSFQIRRMVCREHYVDAASSIAAAIEAHTGSFHQCGINVDGGVTEASLSTLLPPVVLKDLKTFAKEMDANLTLTMRNVAHFVNDVLARHGLRGVNAATSNRIYVPVRKELPKKRKKIDDIVKHVKKLKEEVLDGAVPEETQHVEDTIKSDLSLSPVIDVTSYDSLSRDEDAQENSSTRSENDLQSSQVEPNILDKFYMVQGRMLLKLFRFCPTCGNNLSTSDQSAVSFTAIGTAPIVQFVCSNCSSSTAMTQRWDGQPLRNVV</sequence>
<dbReference type="EMBL" id="JAVFWL010000005">
    <property type="protein sequence ID" value="KAK6758242.1"/>
    <property type="molecule type" value="Genomic_DNA"/>
</dbReference>
<comment type="caution">
    <text evidence="2">The sequence shown here is derived from an EMBL/GenBank/DDBJ whole genome shotgun (WGS) entry which is preliminary data.</text>
</comment>
<proteinExistence type="predicted"/>
<evidence type="ECO:0000313" key="2">
    <source>
        <dbReference type="EMBL" id="KAK6758242.1"/>
    </source>
</evidence>
<feature type="compositionally biased region" description="Polar residues" evidence="1">
    <location>
        <begin position="224"/>
        <end position="236"/>
    </location>
</feature>
<reference evidence="2 3" key="1">
    <citation type="submission" date="2023-08" db="EMBL/GenBank/DDBJ databases">
        <title>A Necator americanus chromosomal reference genome.</title>
        <authorList>
            <person name="Ilik V."/>
            <person name="Petrzelkova K.J."/>
            <person name="Pardy F."/>
            <person name="Fuh T."/>
            <person name="Niatou-Singa F.S."/>
            <person name="Gouil Q."/>
            <person name="Baker L."/>
            <person name="Ritchie M.E."/>
            <person name="Jex A.R."/>
            <person name="Gazzola D."/>
            <person name="Li H."/>
            <person name="Toshio Fujiwara R."/>
            <person name="Zhan B."/>
            <person name="Aroian R.V."/>
            <person name="Pafco B."/>
            <person name="Schwarz E.M."/>
        </authorList>
    </citation>
    <scope>NUCLEOTIDE SEQUENCE [LARGE SCALE GENOMIC DNA]</scope>
    <source>
        <strain evidence="2 3">Aroian</strain>
        <tissue evidence="2">Whole animal</tissue>
    </source>
</reference>